<dbReference type="Proteomes" id="UP000748752">
    <property type="component" value="Unassembled WGS sequence"/>
</dbReference>
<keyword evidence="3" id="KW-1185">Reference proteome</keyword>
<accession>A0ABS1CF85</accession>
<comment type="caution">
    <text evidence="2">The sequence shown here is derived from an EMBL/GenBank/DDBJ whole genome shotgun (WGS) entry which is preliminary data.</text>
</comment>
<reference evidence="2 3" key="1">
    <citation type="journal article" date="2020" name="Microorganisms">
        <title>Osmotic Adaptation and Compatible Solute Biosynthesis of Phototrophic Bacteria as Revealed from Genome Analyses.</title>
        <authorList>
            <person name="Imhoff J.F."/>
            <person name="Rahn T."/>
            <person name="Kunzel S."/>
            <person name="Keller A."/>
            <person name="Neulinger S.C."/>
        </authorList>
    </citation>
    <scope>NUCLEOTIDE SEQUENCE [LARGE SCALE GENOMIC DNA]</scope>
    <source>
        <strain evidence="2 3">DSM 6210</strain>
    </source>
</reference>
<protein>
    <recommendedName>
        <fullName evidence="4">DUF1269 domain-containing protein</fullName>
    </recommendedName>
</protein>
<keyword evidence="1" id="KW-0812">Transmembrane</keyword>
<sequence length="161" mass="17159">MTTPIYIRARNPDNGARLVRELLELGTDAERLRVVGRRIPADLPVAAKRWWPPALAVAVPAVIGALALPTLGVLLFSAIEPFSLLLLALVGAALGAGWQLSRGPRAQDPLAAQADALRRGELIIIADLDDAEVRRVEAQVAERHPEVLLLGPDPAGSPPFP</sequence>
<dbReference type="EMBL" id="NRRV01000013">
    <property type="protein sequence ID" value="MBK1630555.1"/>
    <property type="molecule type" value="Genomic_DNA"/>
</dbReference>
<keyword evidence="1" id="KW-0472">Membrane</keyword>
<feature type="transmembrane region" description="Helical" evidence="1">
    <location>
        <begin position="54"/>
        <end position="76"/>
    </location>
</feature>
<gene>
    <name evidence="2" type="ORF">CKO31_07310</name>
</gene>
<evidence type="ECO:0000256" key="1">
    <source>
        <dbReference type="SAM" id="Phobius"/>
    </source>
</evidence>
<name>A0ABS1CF85_9GAMM</name>
<keyword evidence="1" id="KW-1133">Transmembrane helix</keyword>
<evidence type="ECO:0008006" key="4">
    <source>
        <dbReference type="Google" id="ProtNLM"/>
    </source>
</evidence>
<evidence type="ECO:0000313" key="3">
    <source>
        <dbReference type="Proteomes" id="UP000748752"/>
    </source>
</evidence>
<organism evidence="2 3">
    <name type="scientific">Thiohalocapsa halophila</name>
    <dbReference type="NCBI Taxonomy" id="69359"/>
    <lineage>
        <taxon>Bacteria</taxon>
        <taxon>Pseudomonadati</taxon>
        <taxon>Pseudomonadota</taxon>
        <taxon>Gammaproteobacteria</taxon>
        <taxon>Chromatiales</taxon>
        <taxon>Chromatiaceae</taxon>
        <taxon>Thiohalocapsa</taxon>
    </lineage>
</organism>
<feature type="transmembrane region" description="Helical" evidence="1">
    <location>
        <begin position="82"/>
        <end position="100"/>
    </location>
</feature>
<proteinExistence type="predicted"/>
<dbReference type="RefSeq" id="WP_200235535.1">
    <property type="nucleotide sequence ID" value="NZ_NRRV01000013.1"/>
</dbReference>
<evidence type="ECO:0000313" key="2">
    <source>
        <dbReference type="EMBL" id="MBK1630555.1"/>
    </source>
</evidence>